<comment type="caution">
    <text evidence="3">The sequence shown here is derived from an EMBL/GenBank/DDBJ whole genome shotgun (WGS) entry which is preliminary data.</text>
</comment>
<organism evidence="3 4">
    <name type="scientific">Proteus myxofaciens ATCC 19692</name>
    <dbReference type="NCBI Taxonomy" id="1354337"/>
    <lineage>
        <taxon>Bacteria</taxon>
        <taxon>Pseudomonadati</taxon>
        <taxon>Pseudomonadota</taxon>
        <taxon>Gammaproteobacteria</taxon>
        <taxon>Enterobacterales</taxon>
        <taxon>Morganellaceae</taxon>
        <taxon>Proteus</taxon>
    </lineage>
</organism>
<accession>A0A198G1T4</accession>
<dbReference type="SUPFAM" id="SSF52218">
    <property type="entry name" value="Flavoproteins"/>
    <property type="match status" value="1"/>
</dbReference>
<evidence type="ECO:0000313" key="4">
    <source>
        <dbReference type="Proteomes" id="UP000094023"/>
    </source>
</evidence>
<sequence>MPNASKVLLVYVHPEPRQSVANKALLSAVKGLENITIHDLYATYPDFFIDIRHEQSLLCQHQVIVFQFPLQTYSCPALLKEWQDRVLTRPFANKSEKAQLNGKVFRCVITTGEPEHAYQHNGKNHYTLSELLRPLELMAEMCGMRWLSPMIIYSARQQTKITLNHIGEAYADWLSAPLEGESL</sequence>
<name>A0A198G1T4_9GAMM</name>
<dbReference type="PATRIC" id="fig|1354337.4.peg.1448"/>
<dbReference type="PANTHER" id="PTHR47307:SF1">
    <property type="entry name" value="GLUTATHIONE-REGULATED POTASSIUM-EFFLUX SYSTEM ANCILLARY PROTEIN KEFG"/>
    <property type="match status" value="1"/>
</dbReference>
<proteinExistence type="predicted"/>
<dbReference type="PANTHER" id="PTHR47307">
    <property type="entry name" value="GLUTATHIONE-REGULATED POTASSIUM-EFFLUX SYSTEM ANCILLARY PROTEIN KEFG"/>
    <property type="match status" value="1"/>
</dbReference>
<evidence type="ECO:0000313" key="3">
    <source>
        <dbReference type="EMBL" id="OAT31307.1"/>
    </source>
</evidence>
<dbReference type="GO" id="GO:0003955">
    <property type="term" value="F:NAD(P)H dehydrogenase (quinone) activity"/>
    <property type="evidence" value="ECO:0007669"/>
    <property type="project" value="TreeGrafter"/>
</dbReference>
<protein>
    <submittedName>
        <fullName evidence="3">Glutathione-regulated potassium-efflux system ancillary protein</fullName>
    </submittedName>
</protein>
<dbReference type="InterPro" id="IPR003680">
    <property type="entry name" value="Flavodoxin_fold"/>
</dbReference>
<dbReference type="GO" id="GO:0010181">
    <property type="term" value="F:FMN binding"/>
    <property type="evidence" value="ECO:0007669"/>
    <property type="project" value="TreeGrafter"/>
</dbReference>
<dbReference type="InterPro" id="IPR029039">
    <property type="entry name" value="Flavoprotein-like_sf"/>
</dbReference>
<dbReference type="NCBIfam" id="NF003430">
    <property type="entry name" value="PRK04930.1"/>
    <property type="match status" value="1"/>
</dbReference>
<keyword evidence="1" id="KW-0560">Oxidoreductase</keyword>
<feature type="domain" description="Flavodoxin-like fold" evidence="2">
    <location>
        <begin position="5"/>
        <end position="160"/>
    </location>
</feature>
<dbReference type="GO" id="GO:0009055">
    <property type="term" value="F:electron transfer activity"/>
    <property type="evidence" value="ECO:0007669"/>
    <property type="project" value="TreeGrafter"/>
</dbReference>
<dbReference type="STRING" id="1354337.M983_1418"/>
<dbReference type="RefSeq" id="WP_066749231.1">
    <property type="nucleotide sequence ID" value="NZ_LXEN01000065.1"/>
</dbReference>
<evidence type="ECO:0000259" key="2">
    <source>
        <dbReference type="Pfam" id="PF02525"/>
    </source>
</evidence>
<dbReference type="Gene3D" id="3.40.50.360">
    <property type="match status" value="1"/>
</dbReference>
<keyword evidence="4" id="KW-1185">Reference proteome</keyword>
<dbReference type="AlphaFoldDB" id="A0A198G1T4"/>
<dbReference type="Pfam" id="PF02525">
    <property type="entry name" value="Flavodoxin_2"/>
    <property type="match status" value="1"/>
</dbReference>
<dbReference type="Proteomes" id="UP000094023">
    <property type="component" value="Unassembled WGS sequence"/>
</dbReference>
<dbReference type="EMBL" id="LXEN01000065">
    <property type="protein sequence ID" value="OAT31307.1"/>
    <property type="molecule type" value="Genomic_DNA"/>
</dbReference>
<reference evidence="3 4" key="1">
    <citation type="submission" date="2016-04" db="EMBL/GenBank/DDBJ databases">
        <title>ATOL: Assembling a taxonomically balanced genome-scale reconstruction of the evolutionary history of the Enterobacteriaceae.</title>
        <authorList>
            <person name="Plunkett G.III."/>
            <person name="Neeno-Eckwall E.C."/>
            <person name="Glasner J.D."/>
            <person name="Perna N.T."/>
        </authorList>
    </citation>
    <scope>NUCLEOTIDE SEQUENCE [LARGE SCALE GENOMIC DNA]</scope>
    <source>
        <strain evidence="3 4">ATCC 19692</strain>
    </source>
</reference>
<dbReference type="OrthoDB" id="9798454at2"/>
<dbReference type="InterPro" id="IPR046980">
    <property type="entry name" value="KefG/KefF"/>
</dbReference>
<gene>
    <name evidence="3" type="ORF">M983_1418</name>
</gene>
<evidence type="ECO:0000256" key="1">
    <source>
        <dbReference type="ARBA" id="ARBA00023002"/>
    </source>
</evidence>